<keyword evidence="2" id="KW-1185">Reference proteome</keyword>
<dbReference type="RefSeq" id="WP_271090832.1">
    <property type="nucleotide sequence ID" value="NZ_JAPJZH010000010.1"/>
</dbReference>
<comment type="caution">
    <text evidence="1">The sequence shown here is derived from an EMBL/GenBank/DDBJ whole genome shotgun (WGS) entry which is preliminary data.</text>
</comment>
<proteinExistence type="predicted"/>
<dbReference type="Gene3D" id="3.90.1570.30">
    <property type="match status" value="1"/>
</dbReference>
<accession>A0ABT4VS60</accession>
<evidence type="ECO:0000313" key="1">
    <source>
        <dbReference type="EMBL" id="MDA4847035.1"/>
    </source>
</evidence>
<dbReference type="Proteomes" id="UP001148313">
    <property type="component" value="Unassembled WGS sequence"/>
</dbReference>
<protein>
    <submittedName>
        <fullName evidence="1">Type I restriction enzyme HsdR N-terminal domain-containing protein</fullName>
    </submittedName>
</protein>
<reference evidence="1" key="1">
    <citation type="submission" date="2022-11" db="EMBL/GenBank/DDBJ databases">
        <title>Hoeflea poritis sp. nov., isolated from scleractinian coral Porites lutea.</title>
        <authorList>
            <person name="Zhang G."/>
            <person name="Wei Q."/>
            <person name="Cai L."/>
        </authorList>
    </citation>
    <scope>NUCLEOTIDE SEQUENCE</scope>
    <source>
        <strain evidence="1">E7-10</strain>
    </source>
</reference>
<dbReference type="EMBL" id="JAPJZH010000010">
    <property type="protein sequence ID" value="MDA4847035.1"/>
    <property type="molecule type" value="Genomic_DNA"/>
</dbReference>
<gene>
    <name evidence="1" type="ORF">OOZ53_16870</name>
</gene>
<sequence length="370" mass="41392">MPILDPIVLSEVKKFNETEVRFHVVDPIIRALGYPVREGTFLRLEEKLEYPYYHIGHKSKKDLPLGFPDYRAGVKGRRGCFVIEAKAGGHTLSKTDVEQVHSYAAHALVGANYFVLCNGELFQIFQTLSGSNSAPILELYVSDIEENFFKIENILSPEKLVENCHVDHDTKLKLADGLGSEANVVSGKHDAAAMHYRIMVGGNDITEIAKSMVPQISEFDDLIEQLKGYQYAIERGSILRNYEGRIIAELQFSPITKNNAVNMKMLGVERMEFMSSDEFLSTRPETPSIFESEAGFQLSKGTPIFPLFGEATPITDDLSVDVFVSARMYLADKTIRGFYAAYAIYSMDVSPVGLVNFELEVMGEFEGLLI</sequence>
<name>A0ABT4VS60_9HYPH</name>
<evidence type="ECO:0000313" key="2">
    <source>
        <dbReference type="Proteomes" id="UP001148313"/>
    </source>
</evidence>
<organism evidence="1 2">
    <name type="scientific">Hoeflea poritis</name>
    <dbReference type="NCBI Taxonomy" id="2993659"/>
    <lineage>
        <taxon>Bacteria</taxon>
        <taxon>Pseudomonadati</taxon>
        <taxon>Pseudomonadota</taxon>
        <taxon>Alphaproteobacteria</taxon>
        <taxon>Hyphomicrobiales</taxon>
        <taxon>Rhizobiaceae</taxon>
        <taxon>Hoeflea</taxon>
    </lineage>
</organism>